<accession>A0AA36GHQ4</accession>
<gene>
    <name evidence="2" type="ORF">MSPICULIGERA_LOCUS23768</name>
</gene>
<evidence type="ECO:0000256" key="1">
    <source>
        <dbReference type="SAM" id="MobiDB-lite"/>
    </source>
</evidence>
<reference evidence="2" key="1">
    <citation type="submission" date="2023-06" db="EMBL/GenBank/DDBJ databases">
        <authorList>
            <person name="Delattre M."/>
        </authorList>
    </citation>
    <scope>NUCLEOTIDE SEQUENCE</scope>
    <source>
        <strain evidence="2">AF72</strain>
    </source>
</reference>
<dbReference type="AlphaFoldDB" id="A0AA36GHQ4"/>
<organism evidence="2 3">
    <name type="scientific">Mesorhabditis spiculigera</name>
    <dbReference type="NCBI Taxonomy" id="96644"/>
    <lineage>
        <taxon>Eukaryota</taxon>
        <taxon>Metazoa</taxon>
        <taxon>Ecdysozoa</taxon>
        <taxon>Nematoda</taxon>
        <taxon>Chromadorea</taxon>
        <taxon>Rhabditida</taxon>
        <taxon>Rhabditina</taxon>
        <taxon>Rhabditomorpha</taxon>
        <taxon>Rhabditoidea</taxon>
        <taxon>Rhabditidae</taxon>
        <taxon>Mesorhabditinae</taxon>
        <taxon>Mesorhabditis</taxon>
    </lineage>
</organism>
<evidence type="ECO:0000313" key="2">
    <source>
        <dbReference type="EMBL" id="CAJ0585757.1"/>
    </source>
</evidence>
<dbReference type="EMBL" id="CATQJA010002706">
    <property type="protein sequence ID" value="CAJ0585757.1"/>
    <property type="molecule type" value="Genomic_DNA"/>
</dbReference>
<feature type="compositionally biased region" description="Basic and acidic residues" evidence="1">
    <location>
        <begin position="1"/>
        <end position="12"/>
    </location>
</feature>
<proteinExistence type="predicted"/>
<feature type="region of interest" description="Disordered" evidence="1">
    <location>
        <begin position="287"/>
        <end position="313"/>
    </location>
</feature>
<feature type="region of interest" description="Disordered" evidence="1">
    <location>
        <begin position="1"/>
        <end position="22"/>
    </location>
</feature>
<protein>
    <submittedName>
        <fullName evidence="2">Uncharacterized protein</fullName>
    </submittedName>
</protein>
<feature type="compositionally biased region" description="Basic and acidic residues" evidence="1">
    <location>
        <begin position="287"/>
        <end position="296"/>
    </location>
</feature>
<evidence type="ECO:0000313" key="3">
    <source>
        <dbReference type="Proteomes" id="UP001177023"/>
    </source>
</evidence>
<name>A0AA36GHQ4_9BILA</name>
<comment type="caution">
    <text evidence="2">The sequence shown here is derived from an EMBL/GenBank/DDBJ whole genome shotgun (WGS) entry which is preliminary data.</text>
</comment>
<dbReference type="Proteomes" id="UP001177023">
    <property type="component" value="Unassembled WGS sequence"/>
</dbReference>
<sequence>MTDEHRTEDRPVIEPPPPADPHPVEQVRQILVLPSTHSKCHDSIQDQLSSFTSFAEAKLLEYREVVLAQTSVCVFVVNYVQNRYVSTEFCVEIAKLYDVFEVEHKADFLQAVEALRKGSDADARAVVEKFDDIVSRWDEFLIDIDGQVDEKVGPYEKGPQNDDEAASLGVHSKTIAHLVNGTPFDMVLILIVHTFQSQQINQRILDLYQHMQELHQLGSDVHLLTRGPPIGSRGGSYLKLIGVPFRRLYDENEAVEELRNHRRPAVACAGWDALLTVVEVSIGDSIREPKKTKPADRNASNASPQPPDNSHFITQKGGILLVNPQGTILFIYVENDGTQWPPIEEVVKQVQQHSKRKVKEKPANGKVDSEISAKKVDGDEKKKCCTIL</sequence>
<feature type="non-terminal residue" evidence="2">
    <location>
        <position position="1"/>
    </location>
</feature>
<keyword evidence="3" id="KW-1185">Reference proteome</keyword>